<name>A0A9J6FNG0_HAELO</name>
<feature type="region of interest" description="Disordered" evidence="1">
    <location>
        <begin position="109"/>
        <end position="128"/>
    </location>
</feature>
<organism evidence="2 3">
    <name type="scientific">Haemaphysalis longicornis</name>
    <name type="common">Bush tick</name>
    <dbReference type="NCBI Taxonomy" id="44386"/>
    <lineage>
        <taxon>Eukaryota</taxon>
        <taxon>Metazoa</taxon>
        <taxon>Ecdysozoa</taxon>
        <taxon>Arthropoda</taxon>
        <taxon>Chelicerata</taxon>
        <taxon>Arachnida</taxon>
        <taxon>Acari</taxon>
        <taxon>Parasitiformes</taxon>
        <taxon>Ixodida</taxon>
        <taxon>Ixodoidea</taxon>
        <taxon>Ixodidae</taxon>
        <taxon>Haemaphysalinae</taxon>
        <taxon>Haemaphysalis</taxon>
    </lineage>
</organism>
<evidence type="ECO:0000313" key="2">
    <source>
        <dbReference type="EMBL" id="KAH9363540.1"/>
    </source>
</evidence>
<accession>A0A9J6FNG0</accession>
<gene>
    <name evidence="2" type="ORF">HPB48_005927</name>
</gene>
<keyword evidence="3" id="KW-1185">Reference proteome</keyword>
<dbReference type="AlphaFoldDB" id="A0A9J6FNG0"/>
<protein>
    <submittedName>
        <fullName evidence="2">Uncharacterized protein</fullName>
    </submittedName>
</protein>
<feature type="region of interest" description="Disordered" evidence="1">
    <location>
        <begin position="64"/>
        <end position="100"/>
    </location>
</feature>
<comment type="caution">
    <text evidence="2">The sequence shown here is derived from an EMBL/GenBank/DDBJ whole genome shotgun (WGS) entry which is preliminary data.</text>
</comment>
<dbReference type="EMBL" id="JABSTR010000002">
    <property type="protein sequence ID" value="KAH9363540.1"/>
    <property type="molecule type" value="Genomic_DNA"/>
</dbReference>
<sequence>MFMQQFPKALVIRNDNVHVRSKGRRTTPRPNASAESFTMWDCGTDGRKFPVRTSVCVDVKSFENAEHSSLPSSWTPRLDPRAAKPGSAPTAPPRPIPRRRLLNRCTAWTTEQKAIAAPHRSLPTKTVR</sequence>
<evidence type="ECO:0000313" key="3">
    <source>
        <dbReference type="Proteomes" id="UP000821853"/>
    </source>
</evidence>
<proteinExistence type="predicted"/>
<evidence type="ECO:0000256" key="1">
    <source>
        <dbReference type="SAM" id="MobiDB-lite"/>
    </source>
</evidence>
<reference evidence="2 3" key="1">
    <citation type="journal article" date="2020" name="Cell">
        <title>Large-Scale Comparative Analyses of Tick Genomes Elucidate Their Genetic Diversity and Vector Capacities.</title>
        <authorList>
            <consortium name="Tick Genome and Microbiome Consortium (TIGMIC)"/>
            <person name="Jia N."/>
            <person name="Wang J."/>
            <person name="Shi W."/>
            <person name="Du L."/>
            <person name="Sun Y."/>
            <person name="Zhan W."/>
            <person name="Jiang J.F."/>
            <person name="Wang Q."/>
            <person name="Zhang B."/>
            <person name="Ji P."/>
            <person name="Bell-Sakyi L."/>
            <person name="Cui X.M."/>
            <person name="Yuan T.T."/>
            <person name="Jiang B.G."/>
            <person name="Yang W.F."/>
            <person name="Lam T.T."/>
            <person name="Chang Q.C."/>
            <person name="Ding S.J."/>
            <person name="Wang X.J."/>
            <person name="Zhu J.G."/>
            <person name="Ruan X.D."/>
            <person name="Zhao L."/>
            <person name="Wei J.T."/>
            <person name="Ye R.Z."/>
            <person name="Que T.C."/>
            <person name="Du C.H."/>
            <person name="Zhou Y.H."/>
            <person name="Cheng J.X."/>
            <person name="Dai P.F."/>
            <person name="Guo W.B."/>
            <person name="Han X.H."/>
            <person name="Huang E.J."/>
            <person name="Li L.F."/>
            <person name="Wei W."/>
            <person name="Gao Y.C."/>
            <person name="Liu J.Z."/>
            <person name="Shao H.Z."/>
            <person name="Wang X."/>
            <person name="Wang C.C."/>
            <person name="Yang T.C."/>
            <person name="Huo Q.B."/>
            <person name="Li W."/>
            <person name="Chen H.Y."/>
            <person name="Chen S.E."/>
            <person name="Zhou L.G."/>
            <person name="Ni X.B."/>
            <person name="Tian J.H."/>
            <person name="Sheng Y."/>
            <person name="Liu T."/>
            <person name="Pan Y.S."/>
            <person name="Xia L.Y."/>
            <person name="Li J."/>
            <person name="Zhao F."/>
            <person name="Cao W.C."/>
        </authorList>
    </citation>
    <scope>NUCLEOTIDE SEQUENCE [LARGE SCALE GENOMIC DNA]</scope>
    <source>
        <tissue evidence="2">Larvae</tissue>
    </source>
</reference>
<dbReference type="Proteomes" id="UP000821853">
    <property type="component" value="Chromosome 10"/>
</dbReference>
<dbReference type="VEuPathDB" id="VectorBase:HLOH_046818"/>